<dbReference type="AlphaFoldDB" id="A6MAL2"/>
<dbReference type="EMBL" id="DQ663104">
    <property type="protein sequence ID" value="ABR20273.1"/>
    <property type="molecule type" value="mRNA"/>
</dbReference>
<accession>A6MAL2</accession>
<feature type="compositionally biased region" description="Polar residues" evidence="1">
    <location>
        <begin position="33"/>
        <end position="44"/>
    </location>
</feature>
<proteinExistence type="evidence at transcript level"/>
<organism evidence="2">
    <name type="scientific">Colletotrichum cereale</name>
    <dbReference type="NCBI Taxonomy" id="343994"/>
    <lineage>
        <taxon>Eukaryota</taxon>
        <taxon>Fungi</taxon>
        <taxon>Dikarya</taxon>
        <taxon>Ascomycota</taxon>
        <taxon>Pezizomycotina</taxon>
        <taxon>Sordariomycetes</taxon>
        <taxon>Hypocreomycetidae</taxon>
        <taxon>Glomerellales</taxon>
        <taxon>Glomerellaceae</taxon>
        <taxon>Colletotrichum</taxon>
        <taxon>Colletotrichum graminicola species complex</taxon>
    </lineage>
</organism>
<feature type="region of interest" description="Disordered" evidence="1">
    <location>
        <begin position="1"/>
        <end position="70"/>
    </location>
</feature>
<feature type="non-terminal residue" evidence="2">
    <location>
        <position position="1"/>
    </location>
</feature>
<name>A6MAL2_9PEZI</name>
<sequence>NIGAYKGATRRSHQRITSPAHRCKPGMHRICRTTCTPANTSSTHAEPPSPKPSPLRALASRGSLPKASLPLTGRDAAVRCAYPVGCRSTRHPAMRGRTSQGNVPQCYPASGGETSMTREEQGTELRVEGDEYLTCAGRTALSRWCLSLS</sequence>
<feature type="compositionally biased region" description="Basic residues" evidence="1">
    <location>
        <begin position="21"/>
        <end position="31"/>
    </location>
</feature>
<feature type="non-terminal residue" evidence="2">
    <location>
        <position position="149"/>
    </location>
</feature>
<evidence type="ECO:0000256" key="1">
    <source>
        <dbReference type="SAM" id="MobiDB-lite"/>
    </source>
</evidence>
<evidence type="ECO:0000313" key="2">
    <source>
        <dbReference type="EMBL" id="ABR20273.1"/>
    </source>
</evidence>
<feature type="region of interest" description="Disordered" evidence="1">
    <location>
        <begin position="92"/>
        <end position="117"/>
    </location>
</feature>
<protein>
    <submittedName>
        <fullName evidence="2">Uncharacterized protein</fullName>
    </submittedName>
</protein>
<reference evidence="2" key="1">
    <citation type="journal article" date="2008" name="Fungal Genet. Biol.">
        <title>The evolution of transposon repeat-induced point mutation in the genome of Colletotrichum cereale: reconciling sex, recombination and homoplasy in an ''asexual" pathogen.</title>
        <authorList>
            <person name="Crouch J.A."/>
            <person name="Glasheen B.M."/>
            <person name="Giunta M.A."/>
            <person name="Clarke B.B."/>
            <person name="Hillman B.I."/>
        </authorList>
    </citation>
    <scope>NUCLEOTIDE SEQUENCE</scope>
    <source>
        <strain evidence="2">KS-20B-DGU</strain>
    </source>
</reference>